<evidence type="ECO:0000256" key="1">
    <source>
        <dbReference type="SAM" id="MobiDB-lite"/>
    </source>
</evidence>
<protein>
    <submittedName>
        <fullName evidence="2">Uncharacterized protein</fullName>
    </submittedName>
</protein>
<feature type="compositionally biased region" description="Polar residues" evidence="1">
    <location>
        <begin position="256"/>
        <end position="265"/>
    </location>
</feature>
<dbReference type="Proteomes" id="UP000749559">
    <property type="component" value="Unassembled WGS sequence"/>
</dbReference>
<proteinExistence type="predicted"/>
<gene>
    <name evidence="2" type="ORF">OFUS_LOCUS22542</name>
</gene>
<feature type="non-terminal residue" evidence="2">
    <location>
        <position position="1"/>
    </location>
</feature>
<dbReference type="OrthoDB" id="6629108at2759"/>
<keyword evidence="3" id="KW-1185">Reference proteome</keyword>
<reference evidence="2" key="1">
    <citation type="submission" date="2022-03" db="EMBL/GenBank/DDBJ databases">
        <authorList>
            <person name="Martin C."/>
        </authorList>
    </citation>
    <scope>NUCLEOTIDE SEQUENCE</scope>
</reference>
<feature type="compositionally biased region" description="Basic residues" evidence="1">
    <location>
        <begin position="324"/>
        <end position="333"/>
    </location>
</feature>
<evidence type="ECO:0000313" key="3">
    <source>
        <dbReference type="Proteomes" id="UP000749559"/>
    </source>
</evidence>
<feature type="region of interest" description="Disordered" evidence="1">
    <location>
        <begin position="256"/>
        <end position="300"/>
    </location>
</feature>
<organism evidence="2 3">
    <name type="scientific">Owenia fusiformis</name>
    <name type="common">Polychaete worm</name>
    <dbReference type="NCBI Taxonomy" id="6347"/>
    <lineage>
        <taxon>Eukaryota</taxon>
        <taxon>Metazoa</taxon>
        <taxon>Spiralia</taxon>
        <taxon>Lophotrochozoa</taxon>
        <taxon>Annelida</taxon>
        <taxon>Polychaeta</taxon>
        <taxon>Sedentaria</taxon>
        <taxon>Canalipalpata</taxon>
        <taxon>Sabellida</taxon>
        <taxon>Oweniida</taxon>
        <taxon>Oweniidae</taxon>
        <taxon>Owenia</taxon>
    </lineage>
</organism>
<feature type="region of interest" description="Disordered" evidence="1">
    <location>
        <begin position="312"/>
        <end position="333"/>
    </location>
</feature>
<feature type="compositionally biased region" description="Polar residues" evidence="1">
    <location>
        <begin position="287"/>
        <end position="298"/>
    </location>
</feature>
<evidence type="ECO:0000313" key="2">
    <source>
        <dbReference type="EMBL" id="CAH1798391.1"/>
    </source>
</evidence>
<dbReference type="EMBL" id="CAIIXF020000011">
    <property type="protein sequence ID" value="CAH1798391.1"/>
    <property type="molecule type" value="Genomic_DNA"/>
</dbReference>
<name>A0A8S4PYL4_OWEFU</name>
<sequence>SPCPGSHPRHGVPRESPTPEAEGGRVPFRAQNTDDVIVMAHKDTLKHSIDIQQPSIATLPNFDRIIEMFETIQKSQIDIVTRLDNQEKRMRNIAEEVCQKNIDQVQDDLNAVKSSVKMLTENIQHNISLDLIFRNIAYEQNEDVLAKVNKILKDDMKLLDIYALQAKRVGRFPNSKVVQATFHSTEEREFVLKNKAALSKCANTRKIYINEVKSRETLTAEANLRKIVNMCANDKLTVINGRVLDRQNPMQMQHTNINNRVTSPGNRRRRRSSSVSSAVRQVRQRQNSPQRLNMSADRNVNIPLVRNQRGVAQPIQQVNLPQRARGRRHNSQH</sequence>
<dbReference type="AlphaFoldDB" id="A0A8S4PYL4"/>
<feature type="region of interest" description="Disordered" evidence="1">
    <location>
        <begin position="1"/>
        <end position="32"/>
    </location>
</feature>
<feature type="compositionally biased region" description="Low complexity" evidence="1">
    <location>
        <begin position="273"/>
        <end position="286"/>
    </location>
</feature>
<accession>A0A8S4PYL4</accession>
<comment type="caution">
    <text evidence="2">The sequence shown here is derived from an EMBL/GenBank/DDBJ whole genome shotgun (WGS) entry which is preliminary data.</text>
</comment>